<evidence type="ECO:0000256" key="3">
    <source>
        <dbReference type="ARBA" id="ARBA00022737"/>
    </source>
</evidence>
<protein>
    <submittedName>
        <fullName evidence="7">Spliceosome associated factor 3, U4/U6 recycling protein</fullName>
    </submittedName>
</protein>
<evidence type="ECO:0000313" key="8">
    <source>
        <dbReference type="Proteomes" id="UP000694422"/>
    </source>
</evidence>
<feature type="compositionally biased region" description="Basic and acidic residues" evidence="6">
    <location>
        <begin position="14"/>
        <end position="23"/>
    </location>
</feature>
<name>A0A8C9P012_SPEDA</name>
<sequence length="301" mass="34204">MATAAAASASEPEAEPRAGPKAEGEEDEVKAARTRRKVLSRAVAAATYKTMGPGWEQQEEGVSESDGDEEYAMASSADSSAGDYEWEYDEEEEKNQLEIERLEEQLSINVYDYNCHVDLIRLLRLEGELTKVGGCCYLTELPKLWLEWLHDEISMALDGLDREHVYELFEKAVKDYICPNIWLEYGQYSVGGIGQKGGLEKVRSVFERALSSVGLHMTKGLAIWEAYREFESAIVEAARLEKVHSLFRRQLAIPLYDMEATFAEYEEWSEDPVPESVVQSYNKALQQLEKYKPYEEALVKK</sequence>
<keyword evidence="3" id="KW-0677">Repeat</keyword>
<dbReference type="PANTHER" id="PTHR17204:SF25">
    <property type="entry name" value="RRM DOMAIN-CONTAINING PROTEIN"/>
    <property type="match status" value="1"/>
</dbReference>
<evidence type="ECO:0000313" key="7">
    <source>
        <dbReference type="Ensembl" id="ENSSDAP00000000369.1"/>
    </source>
</evidence>
<evidence type="ECO:0000256" key="5">
    <source>
        <dbReference type="ARBA" id="ARBA00023242"/>
    </source>
</evidence>
<dbReference type="GO" id="GO:0008380">
    <property type="term" value="P:RNA splicing"/>
    <property type="evidence" value="ECO:0007669"/>
    <property type="project" value="UniProtKB-KW"/>
</dbReference>
<dbReference type="PANTHER" id="PTHR17204">
    <property type="entry name" value="PRE-MRNA PROCESSING PROTEIN PRP39-RELATED"/>
    <property type="match status" value="1"/>
</dbReference>
<dbReference type="FunFam" id="1.25.40.10:FF:000098">
    <property type="entry name" value="Squamous cell carcinoma antigen recognized by T-cells 3"/>
    <property type="match status" value="1"/>
</dbReference>
<feature type="compositionally biased region" description="Low complexity" evidence="6">
    <location>
        <begin position="1"/>
        <end position="11"/>
    </location>
</feature>
<organism evidence="7 8">
    <name type="scientific">Spermophilus dauricus</name>
    <name type="common">Daurian ground squirrel</name>
    <dbReference type="NCBI Taxonomy" id="99837"/>
    <lineage>
        <taxon>Eukaryota</taxon>
        <taxon>Metazoa</taxon>
        <taxon>Chordata</taxon>
        <taxon>Craniata</taxon>
        <taxon>Vertebrata</taxon>
        <taxon>Euteleostomi</taxon>
        <taxon>Mammalia</taxon>
        <taxon>Eutheria</taxon>
        <taxon>Euarchontoglires</taxon>
        <taxon>Glires</taxon>
        <taxon>Rodentia</taxon>
        <taxon>Sciuromorpha</taxon>
        <taxon>Sciuridae</taxon>
        <taxon>Xerinae</taxon>
        <taxon>Marmotini</taxon>
        <taxon>Spermophilus</taxon>
    </lineage>
</organism>
<feature type="region of interest" description="Disordered" evidence="6">
    <location>
        <begin position="1"/>
        <end position="36"/>
    </location>
</feature>
<dbReference type="GO" id="GO:0006397">
    <property type="term" value="P:mRNA processing"/>
    <property type="evidence" value="ECO:0007669"/>
    <property type="project" value="UniProtKB-KW"/>
</dbReference>
<feature type="compositionally biased region" description="Low complexity" evidence="6">
    <location>
        <begin position="72"/>
        <end position="83"/>
    </location>
</feature>
<keyword evidence="8" id="KW-1185">Reference proteome</keyword>
<dbReference type="Proteomes" id="UP000694422">
    <property type="component" value="Unplaced"/>
</dbReference>
<reference evidence="7" key="2">
    <citation type="submission" date="2025-09" db="UniProtKB">
        <authorList>
            <consortium name="Ensembl"/>
        </authorList>
    </citation>
    <scope>IDENTIFICATION</scope>
</reference>
<evidence type="ECO:0000256" key="2">
    <source>
        <dbReference type="ARBA" id="ARBA00022664"/>
    </source>
</evidence>
<accession>A0A8C9P012</accession>
<feature type="compositionally biased region" description="Acidic residues" evidence="6">
    <location>
        <begin position="57"/>
        <end position="71"/>
    </location>
</feature>
<comment type="subcellular location">
    <subcellularLocation>
        <location evidence="1">Nucleus</location>
    </subcellularLocation>
</comment>
<dbReference type="SUPFAM" id="SSF48452">
    <property type="entry name" value="TPR-like"/>
    <property type="match status" value="1"/>
</dbReference>
<feature type="region of interest" description="Disordered" evidence="6">
    <location>
        <begin position="50"/>
        <end position="86"/>
    </location>
</feature>
<evidence type="ECO:0000256" key="1">
    <source>
        <dbReference type="ARBA" id="ARBA00004123"/>
    </source>
</evidence>
<reference evidence="7" key="1">
    <citation type="submission" date="2025-08" db="UniProtKB">
        <authorList>
            <consortium name="Ensembl"/>
        </authorList>
    </citation>
    <scope>IDENTIFICATION</scope>
</reference>
<dbReference type="Pfam" id="PF23240">
    <property type="entry name" value="HAT_PRP39_N"/>
    <property type="match status" value="1"/>
</dbReference>
<proteinExistence type="predicted"/>
<keyword evidence="4" id="KW-0508">mRNA splicing</keyword>
<keyword evidence="5" id="KW-0539">Nucleus</keyword>
<dbReference type="SMART" id="SM00386">
    <property type="entry name" value="HAT"/>
    <property type="match status" value="2"/>
</dbReference>
<dbReference type="GO" id="GO:0005634">
    <property type="term" value="C:nucleus"/>
    <property type="evidence" value="ECO:0007669"/>
    <property type="project" value="UniProtKB-SubCell"/>
</dbReference>
<dbReference type="InterPro" id="IPR003107">
    <property type="entry name" value="HAT"/>
</dbReference>
<dbReference type="Gene3D" id="1.25.40.10">
    <property type="entry name" value="Tetratricopeptide repeat domain"/>
    <property type="match status" value="1"/>
</dbReference>
<dbReference type="InterPro" id="IPR011990">
    <property type="entry name" value="TPR-like_helical_dom_sf"/>
</dbReference>
<evidence type="ECO:0000256" key="6">
    <source>
        <dbReference type="SAM" id="MobiDB-lite"/>
    </source>
</evidence>
<dbReference type="AlphaFoldDB" id="A0A8C9P012"/>
<evidence type="ECO:0000256" key="4">
    <source>
        <dbReference type="ARBA" id="ARBA00023187"/>
    </source>
</evidence>
<dbReference type="Ensembl" id="ENSSDAT00000000448.1">
    <property type="protein sequence ID" value="ENSSDAP00000000369.1"/>
    <property type="gene ID" value="ENSSDAG00000000391.1"/>
</dbReference>
<keyword evidence="2" id="KW-0507">mRNA processing</keyword>